<protein>
    <recommendedName>
        <fullName evidence="3">4-hydroxythreonine-4-phosphate dehydrogenase</fullName>
    </recommendedName>
</protein>
<dbReference type="EMBL" id="CP002581">
    <property type="protein sequence ID" value="AJK49685.1"/>
    <property type="molecule type" value="Genomic_DNA"/>
</dbReference>
<evidence type="ECO:0000313" key="1">
    <source>
        <dbReference type="EMBL" id="AJK49685.1"/>
    </source>
</evidence>
<dbReference type="RefSeq" id="WP_042628083.1">
    <property type="nucleotide sequence ID" value="NZ_CP002581.1"/>
</dbReference>
<reference evidence="2" key="1">
    <citation type="submission" date="2011-03" db="EMBL/GenBank/DDBJ databases">
        <authorList>
            <person name="Voget S."/>
            <person name="Streit W.R."/>
            <person name="Jaeger K.E."/>
            <person name="Daniel R."/>
        </authorList>
    </citation>
    <scope>NUCLEOTIDE SEQUENCE [LARGE SCALE GENOMIC DNA]</scope>
    <source>
        <strain evidence="2">PG1</strain>
    </source>
</reference>
<proteinExistence type="predicted"/>
<dbReference type="KEGG" id="bgp:BGL_2c16180"/>
<keyword evidence="2" id="KW-1185">Reference proteome</keyword>
<dbReference type="Proteomes" id="UP000031838">
    <property type="component" value="Chromosome 2"/>
</dbReference>
<organism evidence="1 2">
    <name type="scientific">Burkholderia plantarii</name>
    <dbReference type="NCBI Taxonomy" id="41899"/>
    <lineage>
        <taxon>Bacteria</taxon>
        <taxon>Pseudomonadati</taxon>
        <taxon>Pseudomonadota</taxon>
        <taxon>Betaproteobacteria</taxon>
        <taxon>Burkholderiales</taxon>
        <taxon>Burkholderiaceae</taxon>
        <taxon>Burkholderia</taxon>
    </lineage>
</organism>
<gene>
    <name evidence="1" type="ORF">BGL_2c16180</name>
</gene>
<name>A0A0B6S8S4_BURPL</name>
<dbReference type="HOGENOM" id="CLU_109230_0_0_4"/>
<dbReference type="SUPFAM" id="SSF51366">
    <property type="entry name" value="Ribulose-phoshate binding barrel"/>
    <property type="match status" value="1"/>
</dbReference>
<dbReference type="Gene3D" id="3.20.20.70">
    <property type="entry name" value="Aldolase class I"/>
    <property type="match status" value="1"/>
</dbReference>
<evidence type="ECO:0008006" key="3">
    <source>
        <dbReference type="Google" id="ProtNLM"/>
    </source>
</evidence>
<dbReference type="AlphaFoldDB" id="A0A0B6S8S4"/>
<evidence type="ECO:0000313" key="2">
    <source>
        <dbReference type="Proteomes" id="UP000031838"/>
    </source>
</evidence>
<sequence length="225" mass="23597">MSRFILMLTENDATVSDALAVYDGLRDSPVRFVGFKDVGLPVATLKQLARRIRADGREVMLEVVATSHEAELASIGAALEIGVDYLLGGRHVEDALPLLRGTSIRYFPFAGHTVGHPTVLAGTIDEIVDDARRLASLPGVHGLDLLAYRLAGGGEPAELARRVVEAVGLPVIAAGSIDGPARVMAIRDAAAWGFTVGSALFQHAFGARPLAAQIDAILGIDGVTA</sequence>
<reference evidence="1 2" key="2">
    <citation type="journal article" date="2016" name="Appl. Microbiol. Biotechnol.">
        <title>Mutations improving production and secretion of extracellular lipase by Burkholderia glumae PG1.</title>
        <authorList>
            <person name="Knapp A."/>
            <person name="Voget S."/>
            <person name="Gao R."/>
            <person name="Zaburannyi N."/>
            <person name="Krysciak D."/>
            <person name="Breuer M."/>
            <person name="Hauer B."/>
            <person name="Streit W.R."/>
            <person name="Muller R."/>
            <person name="Daniel R."/>
            <person name="Jaeger K.E."/>
        </authorList>
    </citation>
    <scope>NUCLEOTIDE SEQUENCE [LARGE SCALE GENOMIC DNA]</scope>
    <source>
        <strain evidence="1 2">PG1</strain>
    </source>
</reference>
<dbReference type="InterPro" id="IPR013785">
    <property type="entry name" value="Aldolase_TIM"/>
</dbReference>
<accession>A0A0B6S8S4</accession>
<dbReference type="InterPro" id="IPR011060">
    <property type="entry name" value="RibuloseP-bd_barrel"/>
</dbReference>